<dbReference type="EnsemblBacteria" id="ACA39180">
    <property type="protein sequence ID" value="ACA39180"/>
    <property type="gene ID" value="Bsph_1582"/>
</dbReference>
<proteinExistence type="predicted"/>
<accession>B1HQY9</accession>
<dbReference type="HOGENOM" id="CLU_116152_0_0_9"/>
<feature type="region of interest" description="Disordered" evidence="1">
    <location>
        <begin position="1"/>
        <end position="51"/>
    </location>
</feature>
<dbReference type="RefSeq" id="WP_012293290.1">
    <property type="nucleotide sequence ID" value="NC_010382.1"/>
</dbReference>
<gene>
    <name evidence="2" type="ordered locus">Bsph_1582</name>
</gene>
<evidence type="ECO:0000256" key="1">
    <source>
        <dbReference type="SAM" id="MobiDB-lite"/>
    </source>
</evidence>
<evidence type="ECO:0000313" key="3">
    <source>
        <dbReference type="Proteomes" id="UP000002164"/>
    </source>
</evidence>
<dbReference type="KEGG" id="lsp:Bsph_1582"/>
<protein>
    <submittedName>
        <fullName evidence="2">Uncharacterized protein</fullName>
    </submittedName>
</protein>
<feature type="compositionally biased region" description="Low complexity" evidence="1">
    <location>
        <begin position="32"/>
        <end position="43"/>
    </location>
</feature>
<feature type="compositionally biased region" description="Polar residues" evidence="1">
    <location>
        <begin position="13"/>
        <end position="31"/>
    </location>
</feature>
<organism evidence="2 3">
    <name type="scientific">Lysinibacillus sphaericus (strain C3-41)</name>
    <dbReference type="NCBI Taxonomy" id="444177"/>
    <lineage>
        <taxon>Bacteria</taxon>
        <taxon>Bacillati</taxon>
        <taxon>Bacillota</taxon>
        <taxon>Bacilli</taxon>
        <taxon>Bacillales</taxon>
        <taxon>Bacillaceae</taxon>
        <taxon>Lysinibacillus</taxon>
    </lineage>
</organism>
<name>B1HQY9_LYSSC</name>
<feature type="compositionally biased region" description="Basic and acidic residues" evidence="1">
    <location>
        <begin position="1"/>
        <end position="10"/>
    </location>
</feature>
<dbReference type="Proteomes" id="UP000002164">
    <property type="component" value="Chromosome"/>
</dbReference>
<dbReference type="EMBL" id="CP000817">
    <property type="protein sequence ID" value="ACA39180.1"/>
    <property type="molecule type" value="Genomic_DNA"/>
</dbReference>
<sequence>MKDENDRLIKELQNVSPSELAATSVQQTVSYEPQQEQAYSAAEQELKKDRPLSLDKDARLYVPKNIVANAYSRQRQTTETIASSPMPLKVEQKEEVKELTMEQQALNLAKQGKSTEEIAKQLQKGKTEIELLLKFHH</sequence>
<evidence type="ECO:0000313" key="2">
    <source>
        <dbReference type="EMBL" id="ACA39180.1"/>
    </source>
</evidence>
<reference evidence="2 3" key="1">
    <citation type="journal article" date="2008" name="J. Bacteriol.">
        <title>Complete genome sequence of the mosquitocidal bacterium Bacillus sphaericus C3-41 and comparison with those of closely related Bacillus species.</title>
        <authorList>
            <person name="Hu X."/>
            <person name="Fan W."/>
            <person name="Han B."/>
            <person name="Liu H."/>
            <person name="Zheng D."/>
            <person name="Li Q."/>
            <person name="Dong W."/>
            <person name="Yan J."/>
            <person name="Gao M."/>
            <person name="Berry C."/>
            <person name="Yuan Z."/>
        </authorList>
    </citation>
    <scope>NUCLEOTIDE SEQUENCE [LARGE SCALE GENOMIC DNA]</scope>
    <source>
        <strain evidence="2 3">C3-41</strain>
    </source>
</reference>
<dbReference type="AlphaFoldDB" id="B1HQY9"/>